<evidence type="ECO:0000313" key="3">
    <source>
        <dbReference type="Proteomes" id="UP000218606"/>
    </source>
</evidence>
<protein>
    <submittedName>
        <fullName evidence="2">Cytochrome c biogenesis protein CcmA</fullName>
    </submittedName>
</protein>
<evidence type="ECO:0000259" key="1">
    <source>
        <dbReference type="Pfam" id="PF13175"/>
    </source>
</evidence>
<dbReference type="AlphaFoldDB" id="A0AAN1GP49"/>
<proteinExistence type="predicted"/>
<dbReference type="Gene3D" id="3.40.50.300">
    <property type="entry name" value="P-loop containing nucleotide triphosphate hydrolases"/>
    <property type="match status" value="1"/>
</dbReference>
<gene>
    <name evidence="2" type="ORF">PhaeoP13_00420</name>
</gene>
<dbReference type="InterPro" id="IPR041685">
    <property type="entry name" value="AAA_GajA/Old/RecF-like"/>
</dbReference>
<dbReference type="InterPro" id="IPR027417">
    <property type="entry name" value="P-loop_NTPase"/>
</dbReference>
<evidence type="ECO:0000313" key="2">
    <source>
        <dbReference type="EMBL" id="ATG42384.1"/>
    </source>
</evidence>
<feature type="domain" description="Endonuclease GajA/Old nuclease/RecF-like AAA" evidence="1">
    <location>
        <begin position="1"/>
        <end position="417"/>
    </location>
</feature>
<dbReference type="Proteomes" id="UP000218606">
    <property type="component" value="Chromosome"/>
</dbReference>
<organism evidence="2 3">
    <name type="scientific">Phaeobacter piscinae</name>
    <dbReference type="NCBI Taxonomy" id="1580596"/>
    <lineage>
        <taxon>Bacteria</taxon>
        <taxon>Pseudomonadati</taxon>
        <taxon>Pseudomonadota</taxon>
        <taxon>Alphaproteobacteria</taxon>
        <taxon>Rhodobacterales</taxon>
        <taxon>Roseobacteraceae</taxon>
        <taxon>Phaeobacter</taxon>
    </lineage>
</organism>
<dbReference type="EMBL" id="CP010767">
    <property type="protein sequence ID" value="ATG42384.1"/>
    <property type="molecule type" value="Genomic_DNA"/>
</dbReference>
<dbReference type="Pfam" id="PF13175">
    <property type="entry name" value="AAA_15"/>
    <property type="match status" value="1"/>
</dbReference>
<dbReference type="PANTHER" id="PTHR43581">
    <property type="entry name" value="ATP/GTP PHOSPHATASE"/>
    <property type="match status" value="1"/>
</dbReference>
<sequence>MRLISLKIEELYDTLNLDLNFHEELNLLVGINGSGKTSALSVIDWLLTPNYAKLATQTYKRLALSIEKDGQKFDISAENDGDVALVKVETDTDTFHPIAIPVERLDRRFEMEDAYRGLSPDEEEVKAWDFLDNLRKPTVVSLERTITAEVEKEVYYERPRPPHKRNRRTTPLEHVQEIFGQHYADYRGQVGENDTRLKSQIILTALHSPDADQPTLPSFQFPQESTEQLEAKVLNYLSSSFPSEDVSNHVPRFFSYFRSLSDEIEQSSEKSGKVVDLIQSQFSRVDNLARAFKEFEERNAEAFSHLKAYLDAVNKFLKDSNKLVYADSRGRLVFAELKNGMPIGSSRPISKMSSGETQIIILFALMAFESAENSVFIVDEPELSLHPKWQTEFMESFLRLCPSNSQVLVATHSPEIAAGRKTSCVFF</sequence>
<dbReference type="PANTHER" id="PTHR43581:SF2">
    <property type="entry name" value="EXCINUCLEASE ATPASE SUBUNIT"/>
    <property type="match status" value="1"/>
</dbReference>
<dbReference type="InterPro" id="IPR051396">
    <property type="entry name" value="Bact_Antivir_Def_Nuclease"/>
</dbReference>
<name>A0AAN1GP49_9RHOB</name>
<dbReference type="SUPFAM" id="SSF52540">
    <property type="entry name" value="P-loop containing nucleoside triphosphate hydrolases"/>
    <property type="match status" value="1"/>
</dbReference>
<accession>A0AAN1GP49</accession>
<reference evidence="2 3" key="1">
    <citation type="journal article" date="2017" name="Front. Microbiol.">
        <title>Phaeobacter piscinae sp. nov., a species of the Roseobacter group and potential aquaculture probiont.</title>
        <authorList>
            <person name="Sonnenschein E.C."/>
            <person name="Phippen C.B.W."/>
            <person name="Nielsen K.F."/>
            <person name="Mateiu R.V."/>
            <person name="Melchiorsen J."/>
            <person name="Gram L."/>
            <person name="Overmann J."/>
            <person name="Freese H.M."/>
        </authorList>
    </citation>
    <scope>NUCLEOTIDE SEQUENCE [LARGE SCALE GENOMIC DNA]</scope>
    <source>
        <strain evidence="2 3">P13</strain>
    </source>
</reference>
<dbReference type="RefSeq" id="WP_096870600.1">
    <property type="nucleotide sequence ID" value="NZ_CP010715.1"/>
</dbReference>